<proteinExistence type="predicted"/>
<dbReference type="EMBL" id="AWQX01000366">
    <property type="protein sequence ID" value="EST19875.1"/>
    <property type="molecule type" value="Genomic_DNA"/>
</dbReference>
<name>V6JJ43_STRRC</name>
<accession>V6JJ43</accession>
<feature type="region of interest" description="Disordered" evidence="1">
    <location>
        <begin position="1"/>
        <end position="20"/>
    </location>
</feature>
<organism evidence="2 3">
    <name type="scientific">Streptomyces roseochromogenus subsp. oscitans DS 12.976</name>
    <dbReference type="NCBI Taxonomy" id="1352936"/>
    <lineage>
        <taxon>Bacteria</taxon>
        <taxon>Bacillati</taxon>
        <taxon>Actinomycetota</taxon>
        <taxon>Actinomycetes</taxon>
        <taxon>Kitasatosporales</taxon>
        <taxon>Streptomycetaceae</taxon>
        <taxon>Streptomyces</taxon>
    </lineage>
</organism>
<dbReference type="HOGENOM" id="CLU_3030616_0_0_11"/>
<dbReference type="AlphaFoldDB" id="V6JJ43"/>
<evidence type="ECO:0000313" key="2">
    <source>
        <dbReference type="EMBL" id="EST19875.1"/>
    </source>
</evidence>
<comment type="caution">
    <text evidence="2">The sequence shown here is derived from an EMBL/GenBank/DDBJ whole genome shotgun (WGS) entry which is preliminary data.</text>
</comment>
<sequence length="55" mass="5876">MSTRSCTGVSERRYAGTPDGWTPATEAKAFSLPGSVWKNLICFSTSQAGALWVPP</sequence>
<reference evidence="2 3" key="1">
    <citation type="journal article" date="2014" name="Genome Announc.">
        <title>Draft Genome Sequence of Streptomyces roseochromogenes subsp. oscitans DS 12.976, Producer of the Aminocoumarin Antibiotic Clorobiocin.</title>
        <authorList>
            <person name="Ruckert C."/>
            <person name="Kalinowski J."/>
            <person name="Heide L."/>
            <person name="Apel A.K."/>
        </authorList>
    </citation>
    <scope>NUCLEOTIDE SEQUENCE [LARGE SCALE GENOMIC DNA]</scope>
    <source>
        <strain evidence="2 3">DS 12.976</strain>
    </source>
</reference>
<gene>
    <name evidence="2" type="ORF">M878_41130</name>
</gene>
<dbReference type="STRING" id="1352936.M878_41130"/>
<protein>
    <submittedName>
        <fullName evidence="2">Uncharacterized protein</fullName>
    </submittedName>
</protein>
<evidence type="ECO:0000256" key="1">
    <source>
        <dbReference type="SAM" id="MobiDB-lite"/>
    </source>
</evidence>
<dbReference type="Proteomes" id="UP000017984">
    <property type="component" value="Chromosome"/>
</dbReference>
<keyword evidence="3" id="KW-1185">Reference proteome</keyword>
<evidence type="ECO:0000313" key="3">
    <source>
        <dbReference type="Proteomes" id="UP000017984"/>
    </source>
</evidence>